<proteinExistence type="predicted"/>
<organism evidence="2 3">
    <name type="scientific">Streptomyces lasiicapitis</name>
    <dbReference type="NCBI Taxonomy" id="1923961"/>
    <lineage>
        <taxon>Bacteria</taxon>
        <taxon>Bacillati</taxon>
        <taxon>Actinomycetota</taxon>
        <taxon>Actinomycetes</taxon>
        <taxon>Kitasatosporales</taxon>
        <taxon>Streptomycetaceae</taxon>
        <taxon>Streptomyces</taxon>
    </lineage>
</organism>
<gene>
    <name evidence="2" type="ORF">GCM10012286_63040</name>
</gene>
<reference evidence="3" key="1">
    <citation type="journal article" date="2019" name="Int. J. Syst. Evol. Microbiol.">
        <title>The Global Catalogue of Microorganisms (GCM) 10K type strain sequencing project: providing services to taxonomists for standard genome sequencing and annotation.</title>
        <authorList>
            <consortium name="The Broad Institute Genomics Platform"/>
            <consortium name="The Broad Institute Genome Sequencing Center for Infectious Disease"/>
            <person name="Wu L."/>
            <person name="Ma J."/>
        </authorList>
    </citation>
    <scope>NUCLEOTIDE SEQUENCE [LARGE SCALE GENOMIC DNA]</scope>
    <source>
        <strain evidence="3">CGMCC 4.7349</strain>
    </source>
</reference>
<sequence>MGPGSAAAGVVPMMANARAMQDVAMREVVRRRMVAPFVDGQPVAQLKLTHRPYVAAPLTQDPKEWGDPPGGSATSSLRGDADPQMNETGPSPRSRSKRRDIAQLL</sequence>
<comment type="caution">
    <text evidence="2">The sequence shown here is derived from an EMBL/GenBank/DDBJ whole genome shotgun (WGS) entry which is preliminary data.</text>
</comment>
<dbReference type="Proteomes" id="UP000656881">
    <property type="component" value="Unassembled WGS sequence"/>
</dbReference>
<name>A0ABQ2MK86_9ACTN</name>
<keyword evidence="3" id="KW-1185">Reference proteome</keyword>
<accession>A0ABQ2MK86</accession>
<dbReference type="EMBL" id="BMNG01000015">
    <property type="protein sequence ID" value="GGO54091.1"/>
    <property type="molecule type" value="Genomic_DNA"/>
</dbReference>
<feature type="region of interest" description="Disordered" evidence="1">
    <location>
        <begin position="55"/>
        <end position="105"/>
    </location>
</feature>
<evidence type="ECO:0000313" key="3">
    <source>
        <dbReference type="Proteomes" id="UP000656881"/>
    </source>
</evidence>
<evidence type="ECO:0000313" key="2">
    <source>
        <dbReference type="EMBL" id="GGO54091.1"/>
    </source>
</evidence>
<evidence type="ECO:0000256" key="1">
    <source>
        <dbReference type="SAM" id="MobiDB-lite"/>
    </source>
</evidence>
<protein>
    <submittedName>
        <fullName evidence="2">Uncharacterized protein</fullName>
    </submittedName>
</protein>